<evidence type="ECO:0000256" key="3">
    <source>
        <dbReference type="ARBA" id="ARBA00022475"/>
    </source>
</evidence>
<dbReference type="RefSeq" id="WP_205114816.1">
    <property type="nucleotide sequence ID" value="NZ_CP070273.1"/>
</dbReference>
<feature type="transmembrane region" description="Helical" evidence="10">
    <location>
        <begin position="242"/>
        <end position="261"/>
    </location>
</feature>
<feature type="transmembrane region" description="Helical" evidence="10">
    <location>
        <begin position="210"/>
        <end position="235"/>
    </location>
</feature>
<keyword evidence="5 9" id="KW-0812">Transmembrane</keyword>
<dbReference type="Gene3D" id="1.20.120.1220">
    <property type="match status" value="1"/>
</dbReference>
<evidence type="ECO:0000256" key="2">
    <source>
        <dbReference type="ARBA" id="ARBA00005801"/>
    </source>
</evidence>
<organism evidence="13 14">
    <name type="scientific">Marinomonas foliarum</name>
    <dbReference type="NCBI Taxonomy" id="491950"/>
    <lineage>
        <taxon>Bacteria</taxon>
        <taxon>Pseudomonadati</taxon>
        <taxon>Pseudomonadota</taxon>
        <taxon>Gammaproteobacteria</taxon>
        <taxon>Oceanospirillales</taxon>
        <taxon>Oceanospirillaceae</taxon>
        <taxon>Marinomonas</taxon>
    </lineage>
</organism>
<evidence type="ECO:0000259" key="12">
    <source>
        <dbReference type="Pfam" id="PF06750"/>
    </source>
</evidence>
<evidence type="ECO:0000256" key="6">
    <source>
        <dbReference type="ARBA" id="ARBA00022989"/>
    </source>
</evidence>
<proteinExistence type="inferred from homology"/>
<dbReference type="InterPro" id="IPR000045">
    <property type="entry name" value="Prepilin_IV_endopep_pep"/>
</dbReference>
<keyword evidence="9" id="KW-0808">Transferase</keyword>
<keyword evidence="14" id="KW-1185">Reference proteome</keyword>
<feature type="domain" description="Prepilin type IV endopeptidase peptidase" evidence="11">
    <location>
        <begin position="129"/>
        <end position="235"/>
    </location>
</feature>
<keyword evidence="3" id="KW-1003">Cell membrane</keyword>
<evidence type="ECO:0000259" key="11">
    <source>
        <dbReference type="Pfam" id="PF01478"/>
    </source>
</evidence>
<dbReference type="PRINTS" id="PR00864">
    <property type="entry name" value="PREPILNPTASE"/>
</dbReference>
<evidence type="ECO:0000256" key="10">
    <source>
        <dbReference type="SAM" id="Phobius"/>
    </source>
</evidence>
<evidence type="ECO:0000256" key="8">
    <source>
        <dbReference type="RuleBase" id="RU003793"/>
    </source>
</evidence>
<evidence type="ECO:0000256" key="5">
    <source>
        <dbReference type="ARBA" id="ARBA00022692"/>
    </source>
</evidence>
<dbReference type="EC" id="2.1.1.-" evidence="9"/>
<keyword evidence="9" id="KW-0645">Protease</keyword>
<evidence type="ECO:0000256" key="7">
    <source>
        <dbReference type="ARBA" id="ARBA00023136"/>
    </source>
</evidence>
<accession>A0ABX7IP91</accession>
<keyword evidence="6 10" id="KW-1133">Transmembrane helix</keyword>
<evidence type="ECO:0000256" key="4">
    <source>
        <dbReference type="ARBA" id="ARBA00022519"/>
    </source>
</evidence>
<feature type="domain" description="Prepilin peptidase A24 N-terminal" evidence="12">
    <location>
        <begin position="14"/>
        <end position="117"/>
    </location>
</feature>
<feature type="transmembrane region" description="Helical" evidence="10">
    <location>
        <begin position="169"/>
        <end position="190"/>
    </location>
</feature>
<gene>
    <name evidence="13" type="ORF">JSY38_01065</name>
</gene>
<dbReference type="InterPro" id="IPR050882">
    <property type="entry name" value="Prepilin_peptidase/N-MTase"/>
</dbReference>
<evidence type="ECO:0000313" key="14">
    <source>
        <dbReference type="Proteomes" id="UP000644167"/>
    </source>
</evidence>
<dbReference type="Proteomes" id="UP000644167">
    <property type="component" value="Chromosome"/>
</dbReference>
<evidence type="ECO:0000256" key="9">
    <source>
        <dbReference type="RuleBase" id="RU003794"/>
    </source>
</evidence>
<name>A0ABX7IP91_9GAMM</name>
<evidence type="ECO:0000313" key="13">
    <source>
        <dbReference type="EMBL" id="QRV24163.1"/>
    </source>
</evidence>
<dbReference type="Pfam" id="PF06750">
    <property type="entry name" value="A24_N_bact"/>
    <property type="match status" value="1"/>
</dbReference>
<dbReference type="PANTHER" id="PTHR30487">
    <property type="entry name" value="TYPE 4 PREPILIN-LIKE PROTEINS LEADER PEPTIDE-PROCESSING ENZYME"/>
    <property type="match status" value="1"/>
</dbReference>
<comment type="catalytic activity">
    <reaction evidence="9">
        <text>Typically cleaves a -Gly-|-Phe- bond to release an N-terminal, basic peptide of 5-8 residues from type IV prepilin, and then N-methylates the new N-terminal amino group, the methyl donor being S-adenosyl-L-methionine.</text>
        <dbReference type="EC" id="3.4.23.43"/>
    </reaction>
</comment>
<reference evidence="13 14" key="1">
    <citation type="submission" date="2021-02" db="EMBL/GenBank/DDBJ databases">
        <title>The genome of Marinomonas foliarum JZW.</title>
        <authorList>
            <person name="Sun M."/>
        </authorList>
    </citation>
    <scope>NUCLEOTIDE SEQUENCE [LARGE SCALE GENOMIC DNA]</scope>
    <source>
        <strain evidence="13 14">JZW</strain>
    </source>
</reference>
<keyword evidence="9" id="KW-0489">Methyltransferase</keyword>
<keyword evidence="9" id="KW-0511">Multifunctional enzyme</keyword>
<dbReference type="InterPro" id="IPR010627">
    <property type="entry name" value="Prepilin_pept_A24_N"/>
</dbReference>
<sequence>MDLTLSVWVLYCMIALCIGSFSAAYTIRWPAKQHYLWKKEAHLLLYIPFTSSSTMQFNRRRSHCTHCKQPLTYKDLIPIFSFVALKGKCRYCKQKISSRYIIIESIHLLCCLPLLWLFDDFYSLTLLTLLVSALITATVIDIEHKLIPDECNTLALACALLLHTSTNNLNYSVLGMMAGYGLVYTLHWLYTVFRGKEGIGLGDAKLLAALGAWLGLLHLPVLLLCASLSGILYTVISKRSNLDYIAFGPFLTISSLLVFYLTL</sequence>
<protein>
    <recommendedName>
        <fullName evidence="9">Prepilin leader peptidase/N-methyltransferase</fullName>
        <ecNumber evidence="9">2.1.1.-</ecNumber>
        <ecNumber evidence="9">3.4.23.43</ecNumber>
    </recommendedName>
</protein>
<dbReference type="Pfam" id="PF01478">
    <property type="entry name" value="Peptidase_A24"/>
    <property type="match status" value="1"/>
</dbReference>
<evidence type="ECO:0000256" key="1">
    <source>
        <dbReference type="ARBA" id="ARBA00004429"/>
    </source>
</evidence>
<comment type="subcellular location">
    <subcellularLocation>
        <location evidence="1">Cell inner membrane</location>
        <topology evidence="1">Multi-pass membrane protein</topology>
    </subcellularLocation>
    <subcellularLocation>
        <location evidence="9">Cell membrane</location>
        <topology evidence="9">Multi-pass membrane protein</topology>
    </subcellularLocation>
</comment>
<comment type="function">
    <text evidence="9">Plays an essential role in type IV pili and type II pseudopili formation by proteolytically removing the leader sequence from substrate proteins and subsequently monomethylating the alpha-amino group of the newly exposed N-terminal phenylalanine.</text>
</comment>
<dbReference type="EMBL" id="CP070273">
    <property type="protein sequence ID" value="QRV24163.1"/>
    <property type="molecule type" value="Genomic_DNA"/>
</dbReference>
<comment type="similarity">
    <text evidence="2 8">Belongs to the peptidase A24 family.</text>
</comment>
<dbReference type="InterPro" id="IPR014032">
    <property type="entry name" value="Peptidase_A24A_bac"/>
</dbReference>
<dbReference type="EC" id="3.4.23.43" evidence="9"/>
<feature type="transmembrane region" description="Helical" evidence="10">
    <location>
        <begin position="100"/>
        <end position="118"/>
    </location>
</feature>
<keyword evidence="7 10" id="KW-0472">Membrane</keyword>
<dbReference type="PANTHER" id="PTHR30487:SF0">
    <property type="entry name" value="PREPILIN LEADER PEPTIDASE_N-METHYLTRANSFERASE-RELATED"/>
    <property type="match status" value="1"/>
</dbReference>
<keyword evidence="4" id="KW-0997">Cell inner membrane</keyword>
<feature type="transmembrane region" description="Helical" evidence="10">
    <location>
        <begin position="6"/>
        <end position="27"/>
    </location>
</feature>
<feature type="transmembrane region" description="Helical" evidence="10">
    <location>
        <begin position="124"/>
        <end position="142"/>
    </location>
</feature>
<keyword evidence="9" id="KW-0378">Hydrolase</keyword>